<comment type="caution">
    <text evidence="4">The sequence shown here is derived from an EMBL/GenBank/DDBJ whole genome shotgun (WGS) entry which is preliminary data.</text>
</comment>
<name>A0A420E0F4_9FLAO</name>
<proteinExistence type="predicted"/>
<evidence type="ECO:0000313" key="5">
    <source>
        <dbReference type="Proteomes" id="UP000285780"/>
    </source>
</evidence>
<dbReference type="CDD" id="cd15457">
    <property type="entry name" value="NADAR"/>
    <property type="match status" value="1"/>
</dbReference>
<accession>A0A420E0F4</accession>
<dbReference type="Proteomes" id="UP000285780">
    <property type="component" value="Unassembled WGS sequence"/>
</dbReference>
<protein>
    <submittedName>
        <fullName evidence="4">RibA/ribD-fused uncharacterized protein</fullName>
    </submittedName>
</protein>
<feature type="domain" description="NADAR" evidence="3">
    <location>
        <begin position="105"/>
        <end position="279"/>
    </location>
</feature>
<gene>
    <name evidence="4" type="ORF">C8N26_1974</name>
</gene>
<dbReference type="Gene3D" id="1.10.357.40">
    <property type="entry name" value="YbiA-like"/>
    <property type="match status" value="1"/>
</dbReference>
<dbReference type="SUPFAM" id="SSF143990">
    <property type="entry name" value="YbiA-like"/>
    <property type="match status" value="1"/>
</dbReference>
<evidence type="ECO:0000256" key="2">
    <source>
        <dbReference type="ARBA" id="ARBA00000751"/>
    </source>
</evidence>
<dbReference type="InterPro" id="IPR037238">
    <property type="entry name" value="YbiA-like_sf"/>
</dbReference>
<dbReference type="RefSeq" id="WP_211327800.1">
    <property type="nucleotide sequence ID" value="NZ_RAQM01000009.1"/>
</dbReference>
<sequence length="283" mass="33369">MMFKKNTQEEISKLSSDELRLYMDSFRLFNEKKKDEEWKKMSREEKKKSILGDYEFIINQRGIEGITLEEQIEFALNSEPSENTNYVTPLVEHYHAIKENEKFTFFWETKSPFSQWHKSKFTASTCLIEGACMNKNKREYVLQDKFPYPDQEYSSAEQFMMYHKAIIFLDVDSAKKIMKTNNVRKIKELGRNVSEFNEEVWKYYRSKVVYEGNKAKFTQDEELKNKLLSTAGTTIVEASPNDKIWGIGLAENDIRAQKRETWQGKNLLGEILTKIRVDIAGSY</sequence>
<organism evidence="4 5">
    <name type="scientific">Tenacibaculum lutimaris</name>
    <dbReference type="NCBI Taxonomy" id="285258"/>
    <lineage>
        <taxon>Bacteria</taxon>
        <taxon>Pseudomonadati</taxon>
        <taxon>Bacteroidota</taxon>
        <taxon>Flavobacteriia</taxon>
        <taxon>Flavobacteriales</taxon>
        <taxon>Flavobacteriaceae</taxon>
        <taxon>Tenacibaculum</taxon>
    </lineage>
</organism>
<dbReference type="InterPro" id="IPR012816">
    <property type="entry name" value="NADAR"/>
</dbReference>
<evidence type="ECO:0000259" key="3">
    <source>
        <dbReference type="Pfam" id="PF08719"/>
    </source>
</evidence>
<keyword evidence="5" id="KW-1185">Reference proteome</keyword>
<evidence type="ECO:0000313" key="4">
    <source>
        <dbReference type="EMBL" id="RKF03584.1"/>
    </source>
</evidence>
<dbReference type="EMBL" id="RAQM01000009">
    <property type="protein sequence ID" value="RKF03584.1"/>
    <property type="molecule type" value="Genomic_DNA"/>
</dbReference>
<dbReference type="NCBIfam" id="TIGR02464">
    <property type="entry name" value="ribofla_fusion"/>
    <property type="match status" value="1"/>
</dbReference>
<comment type="catalytic activity">
    <reaction evidence="2">
        <text>2,5-diamino-6-hydroxy-4-(5-phosphoribosylamino)-pyrimidine + H2O = 2,5,6-triamino-4-hydroxypyrimidine + D-ribose 5-phosphate</text>
        <dbReference type="Rhea" id="RHEA:23436"/>
        <dbReference type="ChEBI" id="CHEBI:15377"/>
        <dbReference type="ChEBI" id="CHEBI:58614"/>
        <dbReference type="ChEBI" id="CHEBI:78346"/>
        <dbReference type="ChEBI" id="CHEBI:137796"/>
    </reaction>
</comment>
<reference evidence="4 5" key="1">
    <citation type="submission" date="2018-09" db="EMBL/GenBank/DDBJ databases">
        <title>Genomic Encyclopedia of Archaeal and Bacterial Type Strains, Phase II (KMG-II): from individual species to whole genera.</title>
        <authorList>
            <person name="Goeker M."/>
        </authorList>
    </citation>
    <scope>NUCLEOTIDE SEQUENCE [LARGE SCALE GENOMIC DNA]</scope>
    <source>
        <strain evidence="4 5">DSM 16505</strain>
    </source>
</reference>
<comment type="catalytic activity">
    <reaction evidence="1">
        <text>5-amino-6-(5-phospho-D-ribosylamino)uracil + H2O = 5,6-diaminouracil + D-ribose 5-phosphate</text>
        <dbReference type="Rhea" id="RHEA:55020"/>
        <dbReference type="ChEBI" id="CHEBI:15377"/>
        <dbReference type="ChEBI" id="CHEBI:46252"/>
        <dbReference type="ChEBI" id="CHEBI:58453"/>
        <dbReference type="ChEBI" id="CHEBI:78346"/>
    </reaction>
</comment>
<evidence type="ECO:0000256" key="1">
    <source>
        <dbReference type="ARBA" id="ARBA00000022"/>
    </source>
</evidence>
<dbReference type="AlphaFoldDB" id="A0A420E0F4"/>
<dbReference type="Pfam" id="PF08719">
    <property type="entry name" value="NADAR"/>
    <property type="match status" value="1"/>
</dbReference>